<accession>A0AAW2RZZ7</accession>
<evidence type="ECO:0000313" key="1">
    <source>
        <dbReference type="EMBL" id="KAL0385940.1"/>
    </source>
</evidence>
<dbReference type="AlphaFoldDB" id="A0AAW2RZZ7"/>
<organism evidence="1">
    <name type="scientific">Sesamum radiatum</name>
    <name type="common">Black benniseed</name>
    <dbReference type="NCBI Taxonomy" id="300843"/>
    <lineage>
        <taxon>Eukaryota</taxon>
        <taxon>Viridiplantae</taxon>
        <taxon>Streptophyta</taxon>
        <taxon>Embryophyta</taxon>
        <taxon>Tracheophyta</taxon>
        <taxon>Spermatophyta</taxon>
        <taxon>Magnoliopsida</taxon>
        <taxon>eudicotyledons</taxon>
        <taxon>Gunneridae</taxon>
        <taxon>Pentapetalae</taxon>
        <taxon>asterids</taxon>
        <taxon>lamiids</taxon>
        <taxon>Lamiales</taxon>
        <taxon>Pedaliaceae</taxon>
        <taxon>Sesamum</taxon>
    </lineage>
</organism>
<gene>
    <name evidence="1" type="ORF">Sradi_2988300</name>
</gene>
<reference evidence="1" key="2">
    <citation type="journal article" date="2024" name="Plant">
        <title>Genomic evolution and insights into agronomic trait innovations of Sesamum species.</title>
        <authorList>
            <person name="Miao H."/>
            <person name="Wang L."/>
            <person name="Qu L."/>
            <person name="Liu H."/>
            <person name="Sun Y."/>
            <person name="Le M."/>
            <person name="Wang Q."/>
            <person name="Wei S."/>
            <person name="Zheng Y."/>
            <person name="Lin W."/>
            <person name="Duan Y."/>
            <person name="Cao H."/>
            <person name="Xiong S."/>
            <person name="Wang X."/>
            <person name="Wei L."/>
            <person name="Li C."/>
            <person name="Ma Q."/>
            <person name="Ju M."/>
            <person name="Zhao R."/>
            <person name="Li G."/>
            <person name="Mu C."/>
            <person name="Tian Q."/>
            <person name="Mei H."/>
            <person name="Zhang T."/>
            <person name="Gao T."/>
            <person name="Zhang H."/>
        </authorList>
    </citation>
    <scope>NUCLEOTIDE SEQUENCE</scope>
    <source>
        <strain evidence="1">G02</strain>
    </source>
</reference>
<dbReference type="EMBL" id="JACGWJ010000012">
    <property type="protein sequence ID" value="KAL0385940.1"/>
    <property type="molecule type" value="Genomic_DNA"/>
</dbReference>
<sequence>SYYLCDNGYGNVEGFLTLYRGVQYHLKEWDRGTCGPQSPMDLFNLRHTSARNVIEQTLGC</sequence>
<feature type="non-terminal residue" evidence="1">
    <location>
        <position position="1"/>
    </location>
</feature>
<protein>
    <recommendedName>
        <fullName evidence="2">DDE Tnp4 domain-containing protein</fullName>
    </recommendedName>
</protein>
<evidence type="ECO:0008006" key="2">
    <source>
        <dbReference type="Google" id="ProtNLM"/>
    </source>
</evidence>
<reference evidence="1" key="1">
    <citation type="submission" date="2020-06" db="EMBL/GenBank/DDBJ databases">
        <authorList>
            <person name="Li T."/>
            <person name="Hu X."/>
            <person name="Zhang T."/>
            <person name="Song X."/>
            <person name="Zhang H."/>
            <person name="Dai N."/>
            <person name="Sheng W."/>
            <person name="Hou X."/>
            <person name="Wei L."/>
        </authorList>
    </citation>
    <scope>NUCLEOTIDE SEQUENCE</scope>
    <source>
        <strain evidence="1">G02</strain>
        <tissue evidence="1">Leaf</tissue>
    </source>
</reference>
<comment type="caution">
    <text evidence="1">The sequence shown here is derived from an EMBL/GenBank/DDBJ whole genome shotgun (WGS) entry which is preliminary data.</text>
</comment>
<name>A0AAW2RZZ7_SESRA</name>
<proteinExistence type="predicted"/>